<dbReference type="Gene3D" id="3.40.710.10">
    <property type="entry name" value="DD-peptidase/beta-lactamase superfamily"/>
    <property type="match status" value="1"/>
</dbReference>
<dbReference type="OrthoDB" id="5298837at2"/>
<protein>
    <recommendedName>
        <fullName evidence="3">Beta-lactamase-related domain-containing protein</fullName>
    </recommendedName>
</protein>
<evidence type="ECO:0008006" key="3">
    <source>
        <dbReference type="Google" id="ProtNLM"/>
    </source>
</evidence>
<reference evidence="1 2" key="1">
    <citation type="submission" date="2019-10" db="EMBL/GenBank/DDBJ databases">
        <title>New species of Slilvanegrellaceae.</title>
        <authorList>
            <person name="Pitt A."/>
            <person name="Hahn M.W."/>
        </authorList>
    </citation>
    <scope>NUCLEOTIDE SEQUENCE [LARGE SCALE GENOMIC DNA]</scope>
    <source>
        <strain evidence="1 2">SP-Ram-0.45-NSY-1</strain>
    </source>
</reference>
<proteinExistence type="predicted"/>
<dbReference type="AlphaFoldDB" id="A0A6N6VQ35"/>
<dbReference type="Proteomes" id="UP000437748">
    <property type="component" value="Unassembled WGS sequence"/>
</dbReference>
<evidence type="ECO:0000313" key="2">
    <source>
        <dbReference type="Proteomes" id="UP000437748"/>
    </source>
</evidence>
<comment type="caution">
    <text evidence="1">The sequence shown here is derived from an EMBL/GenBank/DDBJ whole genome shotgun (WGS) entry which is preliminary data.</text>
</comment>
<evidence type="ECO:0000313" key="1">
    <source>
        <dbReference type="EMBL" id="KAB8037124.1"/>
    </source>
</evidence>
<dbReference type="EMBL" id="WFLM01000005">
    <property type="protein sequence ID" value="KAB8037124.1"/>
    <property type="molecule type" value="Genomic_DNA"/>
</dbReference>
<dbReference type="InterPro" id="IPR012338">
    <property type="entry name" value="Beta-lactam/transpept-like"/>
</dbReference>
<name>A0A6N6VQ35_9BACT</name>
<accession>A0A6N6VQ35</accession>
<dbReference type="RefSeq" id="WP_153421541.1">
    <property type="nucleotide sequence ID" value="NZ_WFLM01000005.1"/>
</dbReference>
<gene>
    <name evidence="1" type="ORF">GCL60_14945</name>
</gene>
<keyword evidence="2" id="KW-1185">Reference proteome</keyword>
<sequence>MILAIQKCLQTHIPKIFLESLEELEIEAQKGIFTSWSLSNNEAALSAFWADECQLNIKKNSENIDFSYHPTFDLSSLTKPFFLNFYLRELFKQDFIKIINTPINDLFLNKNILEENEKLFQYILNSKNNFCLNSFLSHYSGAKNWFWMGSAKWFQFSTSHHTDPNIYHTNLDINDKNYLHNFKRNLNSSCIKSFNNDDFGKYIYSDVNYYILSRLIESFFMRDKNWIQIVDLINDKLESNFFHSSLSPQKSKNSIPYYPYISYYNDDINIDKLKELNFGFVNDTNSNILSSMSENNNLVSGHSGFFGNIIDVTKATKEIISSQSKFLDEVNYESNANVRFVFGLDTPSSKESTAGLKNWPENRSKVYGHLGYTGTSFWFQTNEKKHNSKYHALLTNRVSQRRKYGVEKCPRIFIYSDFINKNNKYFRAINDEIKEINKIELNDILNEYYGISNKIWDSSVVRIAPNINNIRKSIAKKMWNI</sequence>
<dbReference type="SUPFAM" id="SSF56601">
    <property type="entry name" value="beta-lactamase/transpeptidase-like"/>
    <property type="match status" value="1"/>
</dbReference>
<organism evidence="1 2">
    <name type="scientific">Silvanigrella paludirubra</name>
    <dbReference type="NCBI Taxonomy" id="2499159"/>
    <lineage>
        <taxon>Bacteria</taxon>
        <taxon>Pseudomonadati</taxon>
        <taxon>Bdellovibrionota</taxon>
        <taxon>Oligoflexia</taxon>
        <taxon>Silvanigrellales</taxon>
        <taxon>Silvanigrellaceae</taxon>
        <taxon>Silvanigrella</taxon>
    </lineage>
</organism>